<dbReference type="PROSITE" id="PS51186">
    <property type="entry name" value="GNAT"/>
    <property type="match status" value="1"/>
</dbReference>
<protein>
    <recommendedName>
        <fullName evidence="1">N-acetyltransferase domain-containing protein</fullName>
    </recommendedName>
</protein>
<dbReference type="GO" id="GO:0016747">
    <property type="term" value="F:acyltransferase activity, transferring groups other than amino-acyl groups"/>
    <property type="evidence" value="ECO:0007669"/>
    <property type="project" value="InterPro"/>
</dbReference>
<dbReference type="SUPFAM" id="SSF55729">
    <property type="entry name" value="Acyl-CoA N-acyltransferases (Nat)"/>
    <property type="match status" value="1"/>
</dbReference>
<reference evidence="2 3" key="1">
    <citation type="submission" date="2020-08" db="EMBL/GenBank/DDBJ databases">
        <title>Cohnella phylogeny.</title>
        <authorList>
            <person name="Dunlap C."/>
        </authorList>
    </citation>
    <scope>NUCLEOTIDE SEQUENCE [LARGE SCALE GENOMIC DNA]</scope>
    <source>
        <strain evidence="2 3">DSM 103658</strain>
    </source>
</reference>
<keyword evidence="3" id="KW-1185">Reference proteome</keyword>
<sequence length="277" mass="31290">MRRKPAYLFPKENDILYPLDYVEQISKIELALTQLNAERSLVPTPRQLEIHQIGQSTLLRDPTDPAAMYFNRVKGFGSHDIANLDAIFAHYPDSPPCFDLTPDQLTEDVARALSDRGYIPVDQLVFLAAERAGANWREEASGYPIERVTEASAEEFIHWIKLTRDSMEIDGDMIARCKGYFHRPDFINYMLRIDGSPAAMGSLFLHGGAGYIANDYTFLEFRGRGCQKALLMRRLHDAAGLGAENVYTDVVFGSASHANMEKAGFRTAFLNTFWIKK</sequence>
<evidence type="ECO:0000313" key="2">
    <source>
        <dbReference type="EMBL" id="MBB6677765.1"/>
    </source>
</evidence>
<dbReference type="AlphaFoldDB" id="A0A841TCM7"/>
<dbReference type="EMBL" id="JACJVN010000035">
    <property type="protein sequence ID" value="MBB6677765.1"/>
    <property type="molecule type" value="Genomic_DNA"/>
</dbReference>
<accession>A0A841TCM7</accession>
<dbReference type="RefSeq" id="WP_185179046.1">
    <property type="nucleotide sequence ID" value="NZ_JACJVN010000035.1"/>
</dbReference>
<dbReference type="Proteomes" id="UP000574133">
    <property type="component" value="Unassembled WGS sequence"/>
</dbReference>
<evidence type="ECO:0000259" key="1">
    <source>
        <dbReference type="PROSITE" id="PS51186"/>
    </source>
</evidence>
<comment type="caution">
    <text evidence="2">The sequence shown here is derived from an EMBL/GenBank/DDBJ whole genome shotgun (WGS) entry which is preliminary data.</text>
</comment>
<proteinExistence type="predicted"/>
<name>A0A841TCM7_9BACL</name>
<dbReference type="InterPro" id="IPR016181">
    <property type="entry name" value="Acyl_CoA_acyltransferase"/>
</dbReference>
<dbReference type="Gene3D" id="3.40.630.30">
    <property type="match status" value="1"/>
</dbReference>
<evidence type="ECO:0000313" key="3">
    <source>
        <dbReference type="Proteomes" id="UP000574133"/>
    </source>
</evidence>
<dbReference type="InterPro" id="IPR000182">
    <property type="entry name" value="GNAT_dom"/>
</dbReference>
<organism evidence="2 3">
    <name type="scientific">Cohnella lubricantis</name>
    <dbReference type="NCBI Taxonomy" id="2163172"/>
    <lineage>
        <taxon>Bacteria</taxon>
        <taxon>Bacillati</taxon>
        <taxon>Bacillota</taxon>
        <taxon>Bacilli</taxon>
        <taxon>Bacillales</taxon>
        <taxon>Paenibacillaceae</taxon>
        <taxon>Cohnella</taxon>
    </lineage>
</organism>
<gene>
    <name evidence="2" type="ORF">H4Q31_10545</name>
</gene>
<feature type="domain" description="N-acetyltransferase" evidence="1">
    <location>
        <begin position="143"/>
        <end position="277"/>
    </location>
</feature>